<comment type="caution">
    <text evidence="1">The sequence shown here is derived from an EMBL/GenBank/DDBJ whole genome shotgun (WGS) entry which is preliminary data.</text>
</comment>
<evidence type="ECO:0000313" key="2">
    <source>
        <dbReference type="Proteomes" id="UP000564677"/>
    </source>
</evidence>
<dbReference type="EMBL" id="JAASQV010000003">
    <property type="protein sequence ID" value="NIJ66421.1"/>
    <property type="molecule type" value="Genomic_DNA"/>
</dbReference>
<dbReference type="Proteomes" id="UP000564677">
    <property type="component" value="Unassembled WGS sequence"/>
</dbReference>
<evidence type="ECO:0008006" key="3">
    <source>
        <dbReference type="Google" id="ProtNLM"/>
    </source>
</evidence>
<keyword evidence="2" id="KW-1185">Reference proteome</keyword>
<accession>A0A7X5V314</accession>
<organism evidence="1 2">
    <name type="scientific">Sphingomonas leidyi</name>
    <dbReference type="NCBI Taxonomy" id="68569"/>
    <lineage>
        <taxon>Bacteria</taxon>
        <taxon>Pseudomonadati</taxon>
        <taxon>Pseudomonadota</taxon>
        <taxon>Alphaproteobacteria</taxon>
        <taxon>Sphingomonadales</taxon>
        <taxon>Sphingomonadaceae</taxon>
        <taxon>Sphingomonas</taxon>
    </lineage>
</organism>
<sequence>MAPRPLSAAELLDAASACRGRSAAEKGIYLAALGMPDQSFGACAALPIGARDAAIVALRQTMFGDRIELSAKCPGCEARLDVAMTSAALLAIAGSATDATRAIVIDGDRFTVRPADSADLAAIGWIPDLAEARAELARRCLVPMEGAEVPPWLEEAEVDAIGAAMAAIDPAGDPFVALHCPECDGEWDAPVDIAGVLAGEIEGAADALLDEIHLLAQAYHWSEAAILALGPERRRAYLARLQQ</sequence>
<evidence type="ECO:0000313" key="1">
    <source>
        <dbReference type="EMBL" id="NIJ66421.1"/>
    </source>
</evidence>
<gene>
    <name evidence="1" type="ORF">FHR20_003394</name>
</gene>
<dbReference type="RefSeq" id="WP_167300763.1">
    <property type="nucleotide sequence ID" value="NZ_JAASQV010000003.1"/>
</dbReference>
<reference evidence="1 2" key="1">
    <citation type="submission" date="2020-03" db="EMBL/GenBank/DDBJ databases">
        <title>Genomic Encyclopedia of Type Strains, Phase IV (KMG-IV): sequencing the most valuable type-strain genomes for metagenomic binning, comparative biology and taxonomic classification.</title>
        <authorList>
            <person name="Goeker M."/>
        </authorList>
    </citation>
    <scope>NUCLEOTIDE SEQUENCE [LARGE SCALE GENOMIC DNA]</scope>
    <source>
        <strain evidence="1 2">DSM 4733</strain>
    </source>
</reference>
<protein>
    <recommendedName>
        <fullName evidence="3">Phage baseplate protein</fullName>
    </recommendedName>
</protein>
<proteinExistence type="predicted"/>
<dbReference type="AlphaFoldDB" id="A0A7X5V314"/>
<name>A0A7X5V314_9SPHN</name>